<accession>A0A7J7V3L7</accession>
<evidence type="ECO:0000313" key="1">
    <source>
        <dbReference type="EMBL" id="KAF6319777.1"/>
    </source>
</evidence>
<keyword evidence="2" id="KW-1185">Reference proteome</keyword>
<proteinExistence type="predicted"/>
<comment type="caution">
    <text evidence="1">The sequence shown here is derived from an EMBL/GenBank/DDBJ whole genome shotgun (WGS) entry which is preliminary data.</text>
</comment>
<evidence type="ECO:0000313" key="2">
    <source>
        <dbReference type="Proteomes" id="UP000527355"/>
    </source>
</evidence>
<name>A0A7J7V3L7_MYOMY</name>
<gene>
    <name evidence="1" type="ORF">mMyoMyo1_008514</name>
</gene>
<organism evidence="1 2">
    <name type="scientific">Myotis myotis</name>
    <name type="common">Greater mouse-eared bat</name>
    <name type="synonym">Vespertilio myotis</name>
    <dbReference type="NCBI Taxonomy" id="51298"/>
    <lineage>
        <taxon>Eukaryota</taxon>
        <taxon>Metazoa</taxon>
        <taxon>Chordata</taxon>
        <taxon>Craniata</taxon>
        <taxon>Vertebrata</taxon>
        <taxon>Euteleostomi</taxon>
        <taxon>Mammalia</taxon>
        <taxon>Eutheria</taxon>
        <taxon>Laurasiatheria</taxon>
        <taxon>Chiroptera</taxon>
        <taxon>Yangochiroptera</taxon>
        <taxon>Vespertilionidae</taxon>
        <taxon>Myotis</taxon>
    </lineage>
</organism>
<dbReference type="Proteomes" id="UP000527355">
    <property type="component" value="Unassembled WGS sequence"/>
</dbReference>
<protein>
    <submittedName>
        <fullName evidence="1">Uncharacterized protein</fullName>
    </submittedName>
</protein>
<reference evidence="1 2" key="1">
    <citation type="journal article" date="2020" name="Nature">
        <title>Six reference-quality genomes reveal evolution of bat adaptations.</title>
        <authorList>
            <person name="Jebb D."/>
            <person name="Huang Z."/>
            <person name="Pippel M."/>
            <person name="Hughes G.M."/>
            <person name="Lavrichenko K."/>
            <person name="Devanna P."/>
            <person name="Winkler S."/>
            <person name="Jermiin L.S."/>
            <person name="Skirmuntt E.C."/>
            <person name="Katzourakis A."/>
            <person name="Burkitt-Gray L."/>
            <person name="Ray D.A."/>
            <person name="Sullivan K.A.M."/>
            <person name="Roscito J.G."/>
            <person name="Kirilenko B.M."/>
            <person name="Davalos L.M."/>
            <person name="Corthals A.P."/>
            <person name="Power M.L."/>
            <person name="Jones G."/>
            <person name="Ransome R.D."/>
            <person name="Dechmann D.K.N."/>
            <person name="Locatelli A.G."/>
            <person name="Puechmaille S.J."/>
            <person name="Fedrigo O."/>
            <person name="Jarvis E.D."/>
            <person name="Hiller M."/>
            <person name="Vernes S.C."/>
            <person name="Myers E.W."/>
            <person name="Teeling E.C."/>
        </authorList>
    </citation>
    <scope>NUCLEOTIDE SEQUENCE [LARGE SCALE GENOMIC DNA]</scope>
    <source>
        <strain evidence="1">MMyoMyo1</strain>
        <tissue evidence="1">Flight muscle</tissue>
    </source>
</reference>
<dbReference type="AlphaFoldDB" id="A0A7J7V3L7"/>
<dbReference type="EMBL" id="JABWUV010000011">
    <property type="protein sequence ID" value="KAF6319777.1"/>
    <property type="molecule type" value="Genomic_DNA"/>
</dbReference>
<sequence>MQKITGPPWLTSAAGSQDLQRSGLGVTLGWQVNQKASHYDTEVMFLSARPELGLPPPSCLSLPAGDKLSSALLPAKLESTRVMGGYRNAEALMGHRLHGRGATPKPPITGGDTGAEGAKQQAQLWGGRAQPRASGLLASALFYGAL</sequence>